<reference evidence="7" key="1">
    <citation type="submission" date="2024-06" db="UniProtKB">
        <authorList>
            <consortium name="RefSeq"/>
        </authorList>
    </citation>
    <scope>NUCLEOTIDE SEQUENCE [LARGE SCALE GENOMIC DNA]</scope>
    <source>
        <strain evidence="7">MV2-25</strain>
    </source>
</reference>
<proteinExistence type="inferred from homology"/>
<reference evidence="8" key="2">
    <citation type="submission" date="2025-08" db="UniProtKB">
        <authorList>
            <consortium name="RefSeq"/>
        </authorList>
    </citation>
    <scope>IDENTIFICATION</scope>
    <source>
        <strain evidence="8">MV-25-SWS-2005</strain>
        <tissue evidence="8">Whole body</tissue>
    </source>
</reference>
<evidence type="ECO:0000256" key="1">
    <source>
        <dbReference type="ARBA" id="ARBA00006926"/>
    </source>
</evidence>
<dbReference type="InterPro" id="IPR036249">
    <property type="entry name" value="Thioredoxin-like_sf"/>
</dbReference>
<feature type="transmembrane region" description="Helical" evidence="6">
    <location>
        <begin position="6"/>
        <end position="24"/>
    </location>
</feature>
<protein>
    <recommendedName>
        <fullName evidence="5">Glutathione peroxidase</fullName>
    </recommendedName>
</protein>
<dbReference type="Bgee" id="FBgn0073540">
    <property type="expression patterns" value="Expressed in male reproductive system and 1 other cell type or tissue"/>
</dbReference>
<keyword evidence="7" id="KW-1185">Reference proteome</keyword>
<organism evidence="7 8">
    <name type="scientific">Drosophila pseudoobscura pseudoobscura</name>
    <name type="common">Fruit fly</name>
    <dbReference type="NCBI Taxonomy" id="46245"/>
    <lineage>
        <taxon>Eukaryota</taxon>
        <taxon>Metazoa</taxon>
        <taxon>Ecdysozoa</taxon>
        <taxon>Arthropoda</taxon>
        <taxon>Hexapoda</taxon>
        <taxon>Insecta</taxon>
        <taxon>Pterygota</taxon>
        <taxon>Neoptera</taxon>
        <taxon>Endopterygota</taxon>
        <taxon>Diptera</taxon>
        <taxon>Brachycera</taxon>
        <taxon>Muscomorpha</taxon>
        <taxon>Ephydroidea</taxon>
        <taxon>Drosophilidae</taxon>
        <taxon>Drosophila</taxon>
        <taxon>Sophophora</taxon>
    </lineage>
</organism>
<evidence type="ECO:0000256" key="2">
    <source>
        <dbReference type="ARBA" id="ARBA00022559"/>
    </source>
</evidence>
<dbReference type="PANTHER" id="PTHR11592:SF78">
    <property type="entry name" value="GLUTATHIONE PEROXIDASE"/>
    <property type="match status" value="1"/>
</dbReference>
<evidence type="ECO:0000256" key="3">
    <source>
        <dbReference type="ARBA" id="ARBA00023002"/>
    </source>
</evidence>
<evidence type="ECO:0000256" key="4">
    <source>
        <dbReference type="PIRSR" id="PIRSR000303-1"/>
    </source>
</evidence>
<keyword evidence="3 5" id="KW-0560">Oxidoreductase</keyword>
<dbReference type="PIRSF" id="PIRSF000303">
    <property type="entry name" value="Glutathion_perox"/>
    <property type="match status" value="1"/>
</dbReference>
<accession>A0A6I8UTI6</accession>
<dbReference type="CDD" id="cd00340">
    <property type="entry name" value="GSH_Peroxidase"/>
    <property type="match status" value="1"/>
</dbReference>
<evidence type="ECO:0000256" key="5">
    <source>
        <dbReference type="RuleBase" id="RU000499"/>
    </source>
</evidence>
<dbReference type="OMA" id="YVNYGVT"/>
<comment type="similarity">
    <text evidence="1 5">Belongs to the glutathione peroxidase family.</text>
</comment>
<dbReference type="Pfam" id="PF00255">
    <property type="entry name" value="GSHPx"/>
    <property type="match status" value="1"/>
</dbReference>
<evidence type="ECO:0000256" key="6">
    <source>
        <dbReference type="SAM" id="Phobius"/>
    </source>
</evidence>
<dbReference type="Gene3D" id="3.40.30.10">
    <property type="entry name" value="Glutaredoxin"/>
    <property type="match status" value="1"/>
</dbReference>
<keyword evidence="2 5" id="KW-0575">Peroxidase</keyword>
<evidence type="ECO:0000313" key="8">
    <source>
        <dbReference type="RefSeq" id="XP_001360689.2"/>
    </source>
</evidence>
<dbReference type="GeneID" id="4804071"/>
<evidence type="ECO:0000313" key="7">
    <source>
        <dbReference type="Proteomes" id="UP000001819"/>
    </source>
</evidence>
<dbReference type="PANTHER" id="PTHR11592">
    <property type="entry name" value="GLUTATHIONE PEROXIDASE"/>
    <property type="match status" value="1"/>
</dbReference>
<dbReference type="PRINTS" id="PR01011">
    <property type="entry name" value="GLUTPROXDASE"/>
</dbReference>
<keyword evidence="6" id="KW-0472">Membrane</keyword>
<dbReference type="InterPro" id="IPR000889">
    <property type="entry name" value="Glutathione_peroxidase"/>
</dbReference>
<dbReference type="SUPFAM" id="SSF52833">
    <property type="entry name" value="Thioredoxin-like"/>
    <property type="match status" value="1"/>
</dbReference>
<feature type="active site" evidence="4">
    <location>
        <position position="72"/>
    </location>
</feature>
<gene>
    <name evidence="8" type="primary">Gpxl</name>
</gene>
<keyword evidence="6" id="KW-1133">Transmembrane helix</keyword>
<dbReference type="AlphaFoldDB" id="A0A6I8UTI6"/>
<dbReference type="PROSITE" id="PS51355">
    <property type="entry name" value="GLUTATHIONE_PEROXID_3"/>
    <property type="match status" value="1"/>
</dbReference>
<dbReference type="GO" id="GO:0004601">
    <property type="term" value="F:peroxidase activity"/>
    <property type="evidence" value="ECO:0007669"/>
    <property type="project" value="UniProtKB-KW"/>
</dbReference>
<dbReference type="PROSITE" id="PS51257">
    <property type="entry name" value="PROKAR_LIPOPROTEIN"/>
    <property type="match status" value="1"/>
</dbReference>
<dbReference type="InParanoid" id="A0A6I8UTI6"/>
<sequence>MPSKEVVFYGLMAAIACVTTIVTHHRLAVQLFEMQWAQSVHSHTVLDTFHQRVDLRYFAGHVLVIVNIASQCGLTGQQYAGLTQLLAKYGERGLRILNFPCNQFGQQMPQSDGQEMMDHLRQEKANIGDVFAKIEVNGPGAAPLYKLLTRNRSNLRGGKIEWNFVKFLVDRRGHVYARYGAQAEPSALSGDIERLLGEGSK</sequence>
<dbReference type="KEGG" id="dpo:4804071"/>
<name>A0A6I8UTI6_DROPS</name>
<dbReference type="Proteomes" id="UP000001819">
    <property type="component" value="Chromosome 3"/>
</dbReference>
<dbReference type="GO" id="GO:0006979">
    <property type="term" value="P:response to oxidative stress"/>
    <property type="evidence" value="ECO:0007669"/>
    <property type="project" value="InterPro"/>
</dbReference>
<dbReference type="FunCoup" id="A0A6I8UTI6">
    <property type="interactions" value="83"/>
</dbReference>
<dbReference type="RefSeq" id="XP_001360689.2">
    <property type="nucleotide sequence ID" value="XM_001360652.4"/>
</dbReference>
<keyword evidence="6" id="KW-0812">Transmembrane</keyword>